<proteinExistence type="inferred from homology"/>
<evidence type="ECO:0000313" key="4">
    <source>
        <dbReference type="Proteomes" id="UP000273119"/>
    </source>
</evidence>
<keyword evidence="2" id="KW-0186">Copper</keyword>
<keyword evidence="4" id="KW-1185">Reference proteome</keyword>
<dbReference type="Proteomes" id="UP000273119">
    <property type="component" value="Unassembled WGS sequence"/>
</dbReference>
<comment type="similarity">
    <text evidence="1">Belongs to the CsoR family.</text>
</comment>
<protein>
    <submittedName>
        <fullName evidence="3">Metal-sensitive transcriptional regulator</fullName>
    </submittedName>
</protein>
<dbReference type="RefSeq" id="WP_121485256.1">
    <property type="nucleotide sequence ID" value="NZ_QQXL01000005.1"/>
</dbReference>
<dbReference type="GO" id="GO:0046872">
    <property type="term" value="F:metal ion binding"/>
    <property type="evidence" value="ECO:0007669"/>
    <property type="project" value="InterPro"/>
</dbReference>
<evidence type="ECO:0000256" key="2">
    <source>
        <dbReference type="ARBA" id="ARBA00023008"/>
    </source>
</evidence>
<dbReference type="PANTHER" id="PTHR33677:SF3">
    <property type="entry name" value="COPPER-SENSING TRANSCRIPTIONAL REPRESSOR RICR"/>
    <property type="match status" value="1"/>
</dbReference>
<dbReference type="GO" id="GO:0045892">
    <property type="term" value="P:negative regulation of DNA-templated transcription"/>
    <property type="evidence" value="ECO:0007669"/>
    <property type="project" value="UniProtKB-ARBA"/>
</dbReference>
<evidence type="ECO:0000313" key="3">
    <source>
        <dbReference type="EMBL" id="RKW70068.1"/>
    </source>
</evidence>
<accession>A0A496PHW1</accession>
<organism evidence="3 4">
    <name type="scientific">Galactobacter caseinivorans</name>
    <dbReference type="NCBI Taxonomy" id="2676123"/>
    <lineage>
        <taxon>Bacteria</taxon>
        <taxon>Bacillati</taxon>
        <taxon>Actinomycetota</taxon>
        <taxon>Actinomycetes</taxon>
        <taxon>Micrococcales</taxon>
        <taxon>Micrococcaceae</taxon>
        <taxon>Galactobacter</taxon>
    </lineage>
</organism>
<dbReference type="Gene3D" id="1.20.58.1000">
    <property type="entry name" value="Metal-sensitive repressor, helix protomer"/>
    <property type="match status" value="1"/>
</dbReference>
<dbReference type="InterPro" id="IPR038390">
    <property type="entry name" value="Metal_Tscrpt_repr_sf"/>
</dbReference>
<dbReference type="EMBL" id="QQXL01000005">
    <property type="protein sequence ID" value="RKW70068.1"/>
    <property type="molecule type" value="Genomic_DNA"/>
</dbReference>
<name>A0A496PHW1_9MICC</name>
<sequence>MSETITAPDTNAGHGYAPDKEALLKRLRRIEGQVRGIARMVDEDTYCIDILTQVSAVNAALHKVSLGLVQGHIGHCVVDAARESAETGDPTIVADKVEEASAAIGRLLR</sequence>
<reference evidence="3 4" key="1">
    <citation type="submission" date="2018-07" db="EMBL/GenBank/DDBJ databases">
        <title>Arthrobacter sp. nov., isolated from raw cow's milk with high bacterial count.</title>
        <authorList>
            <person name="Hahne J."/>
            <person name="Isele D."/>
            <person name="Lipski A."/>
        </authorList>
    </citation>
    <scope>NUCLEOTIDE SEQUENCE [LARGE SCALE GENOMIC DNA]</scope>
    <source>
        <strain evidence="3 4">JZ R-183</strain>
    </source>
</reference>
<dbReference type="CDD" id="cd10148">
    <property type="entry name" value="CsoR-like_DUF156"/>
    <property type="match status" value="1"/>
</dbReference>
<dbReference type="Pfam" id="PF02583">
    <property type="entry name" value="Trns_repr_metal"/>
    <property type="match status" value="1"/>
</dbReference>
<dbReference type="PANTHER" id="PTHR33677">
    <property type="entry name" value="TRANSCRIPTIONAL REPRESSOR FRMR-RELATED"/>
    <property type="match status" value="1"/>
</dbReference>
<dbReference type="InterPro" id="IPR003735">
    <property type="entry name" value="Metal_Tscrpt_repr"/>
</dbReference>
<comment type="caution">
    <text evidence="3">The sequence shown here is derived from an EMBL/GenBank/DDBJ whole genome shotgun (WGS) entry which is preliminary data.</text>
</comment>
<gene>
    <name evidence="3" type="ORF">DWQ67_08870</name>
</gene>
<dbReference type="GO" id="GO:0003677">
    <property type="term" value="F:DNA binding"/>
    <property type="evidence" value="ECO:0007669"/>
    <property type="project" value="InterPro"/>
</dbReference>
<dbReference type="AlphaFoldDB" id="A0A496PHW1"/>
<evidence type="ECO:0000256" key="1">
    <source>
        <dbReference type="ARBA" id="ARBA00005428"/>
    </source>
</evidence>